<accession>A0A2P1PUH7</accession>
<feature type="region of interest" description="Disordered" evidence="1">
    <location>
        <begin position="121"/>
        <end position="145"/>
    </location>
</feature>
<reference evidence="2 3" key="2">
    <citation type="submission" date="2018-03" db="EMBL/GenBank/DDBJ databases">
        <authorList>
            <person name="Keele B.F."/>
        </authorList>
    </citation>
    <scope>NUCLEOTIDE SEQUENCE [LARGE SCALE GENOMIC DNA]</scope>
    <source>
        <strain evidence="2 3">D13</strain>
    </source>
</reference>
<dbReference type="KEGG" id="xba:C7S18_15475"/>
<dbReference type="Proteomes" id="UP000241074">
    <property type="component" value="Chromosome"/>
</dbReference>
<evidence type="ECO:0000313" key="3">
    <source>
        <dbReference type="Proteomes" id="UP000241074"/>
    </source>
</evidence>
<evidence type="ECO:0000256" key="1">
    <source>
        <dbReference type="SAM" id="MobiDB-lite"/>
    </source>
</evidence>
<proteinExistence type="predicted"/>
<dbReference type="AlphaFoldDB" id="A0A2P1PUH7"/>
<organism evidence="2 3">
    <name type="scientific">Ahniella affigens</name>
    <dbReference type="NCBI Taxonomy" id="2021234"/>
    <lineage>
        <taxon>Bacteria</taxon>
        <taxon>Pseudomonadati</taxon>
        <taxon>Pseudomonadota</taxon>
        <taxon>Gammaproteobacteria</taxon>
        <taxon>Lysobacterales</taxon>
        <taxon>Rhodanobacteraceae</taxon>
        <taxon>Ahniella</taxon>
    </lineage>
</organism>
<evidence type="ECO:0000313" key="2">
    <source>
        <dbReference type="EMBL" id="AVP98499.1"/>
    </source>
</evidence>
<gene>
    <name evidence="2" type="ORF">C7S18_15475</name>
</gene>
<keyword evidence="3" id="KW-1185">Reference proteome</keyword>
<name>A0A2P1PUH7_9GAMM</name>
<sequence length="406" mass="45063">MVHTLAPAGNPPDRLNRTVSIIVSMLRMTSGQKLRKATILMLLSALPLLAAAEDHRTTRFDLRDDPGCSELAARLPQVTQDQQLEVLWTPCLSAVLAHLEIREAALRNAIAPTPPTTEALVSAPRSELGVTRSQSSAGAPFRVPITDDKGEPETQFLLKRLTAQKHLARLRQSLLAGDQAVAKHLLETVSNDLIADARYKLSLPAFQFKTRIMSILDHPDQGVQGAPVIAPTAPWIIGRAYPETRTHIYDDSLLAGGTPDVSDAWFATKSPERALHQYLTDQWIYELQYLDRLPWRMHELAVRLYGHETAETLFEASLDTIHIDRDSGPTRASIELFGLTLPLPVVKRTPIYSSEHAPHPPGTDGNSETFTDTNLDEAWLRNLLTTHWQNTAPELQIKTLLSPTSH</sequence>
<dbReference type="EMBL" id="CP027860">
    <property type="protein sequence ID" value="AVP98499.1"/>
    <property type="molecule type" value="Genomic_DNA"/>
</dbReference>
<protein>
    <submittedName>
        <fullName evidence="2">Uncharacterized protein</fullName>
    </submittedName>
</protein>
<reference evidence="2 3" key="1">
    <citation type="submission" date="2018-03" db="EMBL/GenBank/DDBJ databases">
        <title>Ahniella affigens gen. nov., sp. nov., a gammaproteobacterium isolated from sandy soil near a stream.</title>
        <authorList>
            <person name="Ko Y."/>
            <person name="Kim J.-H."/>
        </authorList>
    </citation>
    <scope>NUCLEOTIDE SEQUENCE [LARGE SCALE GENOMIC DNA]</scope>
    <source>
        <strain evidence="2 3">D13</strain>
    </source>
</reference>